<feature type="transmembrane region" description="Helical" evidence="1">
    <location>
        <begin position="179"/>
        <end position="198"/>
    </location>
</feature>
<keyword evidence="3" id="KW-0808">Transferase</keyword>
<keyword evidence="1" id="KW-1133">Transmembrane helix</keyword>
<dbReference type="PANTHER" id="PTHR36927">
    <property type="entry name" value="BLR4337 PROTEIN"/>
    <property type="match status" value="1"/>
</dbReference>
<feature type="transmembrane region" description="Helical" evidence="1">
    <location>
        <begin position="21"/>
        <end position="41"/>
    </location>
</feature>
<feature type="transmembrane region" description="Helical" evidence="1">
    <location>
        <begin position="249"/>
        <end position="270"/>
    </location>
</feature>
<feature type="transmembrane region" description="Helical" evidence="1">
    <location>
        <begin position="218"/>
        <end position="237"/>
    </location>
</feature>
<dbReference type="GO" id="GO:0016746">
    <property type="term" value="F:acyltransferase activity"/>
    <property type="evidence" value="ECO:0007669"/>
    <property type="project" value="UniProtKB-KW"/>
</dbReference>
<feature type="transmembrane region" description="Helical" evidence="1">
    <location>
        <begin position="146"/>
        <end position="167"/>
    </location>
</feature>
<dbReference type="Pfam" id="PF01757">
    <property type="entry name" value="Acyl_transf_3"/>
    <property type="match status" value="1"/>
</dbReference>
<sequence length="419" mass="46240">MPAPTAPSSPPSRERFHALDGARAIMLLLGIPFHTAAMYTLKGGWLVDAHQPSFLASLISALVHGFRMPGFFILAGFFAAMLLARRSPWQWLSSRVKRLLIPFATSLLLLGGWEVYWMGVSAGLEPAAAAGWTLERFPGRWVNHRWFLIVLFVYCAFIAALHATPLVRRCLQAAWRRLGFARLLVLLIAFPIAAQFLTAELNTLMPRGETRVNLQRTLMFAPYFLIGALAFGDSRLAQIVFRPGLAIRIAGALLLLTYCVLTLAFGDFLTITGFPRALTRPLAFSVTALSGVFVSALFYYYVGKVFATGRATVRYFVAASLVIYLFHEVFLLPLGVAFRGVDWPAEIEMLAIAGATLAGTVLTFEAIRRSVWLSFLFNGGPASPAQPPAFVFSRRFRRSLESEIFDDRRSPTASPPSAA</sequence>
<feature type="transmembrane region" description="Helical" evidence="1">
    <location>
        <begin position="96"/>
        <end position="116"/>
    </location>
</feature>
<gene>
    <name evidence="3" type="ORF">ABDJ38_14145</name>
</gene>
<dbReference type="PANTHER" id="PTHR36927:SF3">
    <property type="entry name" value="GLUCANS BIOSYNTHESIS PROTEIN C"/>
    <property type="match status" value="1"/>
</dbReference>
<evidence type="ECO:0000259" key="2">
    <source>
        <dbReference type="Pfam" id="PF01757"/>
    </source>
</evidence>
<evidence type="ECO:0000313" key="4">
    <source>
        <dbReference type="Proteomes" id="UP001484535"/>
    </source>
</evidence>
<name>A0ABV0CZM0_9SPHN</name>
<keyword evidence="3" id="KW-0012">Acyltransferase</keyword>
<feature type="domain" description="Acyltransferase 3" evidence="2">
    <location>
        <begin position="17"/>
        <end position="362"/>
    </location>
</feature>
<dbReference type="RefSeq" id="WP_346785778.1">
    <property type="nucleotide sequence ID" value="NZ_JBDLBR010000005.1"/>
</dbReference>
<dbReference type="InterPro" id="IPR002656">
    <property type="entry name" value="Acyl_transf_3_dom"/>
</dbReference>
<evidence type="ECO:0000313" key="3">
    <source>
        <dbReference type="EMBL" id="MEN7538319.1"/>
    </source>
</evidence>
<proteinExistence type="predicted"/>
<feature type="transmembrane region" description="Helical" evidence="1">
    <location>
        <begin position="349"/>
        <end position="367"/>
    </location>
</feature>
<dbReference type="InterPro" id="IPR050623">
    <property type="entry name" value="Glucan_succinyl_AcylTrfase"/>
</dbReference>
<comment type="caution">
    <text evidence="3">The sequence shown here is derived from an EMBL/GenBank/DDBJ whole genome shotgun (WGS) entry which is preliminary data.</text>
</comment>
<dbReference type="EMBL" id="JBDLBR010000005">
    <property type="protein sequence ID" value="MEN7538319.1"/>
    <property type="molecule type" value="Genomic_DNA"/>
</dbReference>
<feature type="transmembrane region" description="Helical" evidence="1">
    <location>
        <begin position="282"/>
        <end position="303"/>
    </location>
</feature>
<keyword evidence="1" id="KW-0812">Transmembrane</keyword>
<keyword evidence="4" id="KW-1185">Reference proteome</keyword>
<organism evidence="3 4">
    <name type="scientific">Aurantiacibacter flavus</name>
    <dbReference type="NCBI Taxonomy" id="3145232"/>
    <lineage>
        <taxon>Bacteria</taxon>
        <taxon>Pseudomonadati</taxon>
        <taxon>Pseudomonadota</taxon>
        <taxon>Alphaproteobacteria</taxon>
        <taxon>Sphingomonadales</taxon>
        <taxon>Erythrobacteraceae</taxon>
        <taxon>Aurantiacibacter</taxon>
    </lineage>
</organism>
<accession>A0ABV0CZM0</accession>
<feature type="transmembrane region" description="Helical" evidence="1">
    <location>
        <begin position="61"/>
        <end position="84"/>
    </location>
</feature>
<reference evidence="3 4" key="1">
    <citation type="submission" date="2024-05" db="EMBL/GenBank/DDBJ databases">
        <authorList>
            <person name="Park S."/>
        </authorList>
    </citation>
    <scope>NUCLEOTIDE SEQUENCE [LARGE SCALE GENOMIC DNA]</scope>
    <source>
        <strain evidence="3 4">DGU5</strain>
    </source>
</reference>
<keyword evidence="1" id="KW-0472">Membrane</keyword>
<feature type="transmembrane region" description="Helical" evidence="1">
    <location>
        <begin position="315"/>
        <end position="337"/>
    </location>
</feature>
<dbReference type="Proteomes" id="UP001484535">
    <property type="component" value="Unassembled WGS sequence"/>
</dbReference>
<protein>
    <submittedName>
        <fullName evidence="3">Acyltransferase family protein</fullName>
    </submittedName>
</protein>
<evidence type="ECO:0000256" key="1">
    <source>
        <dbReference type="SAM" id="Phobius"/>
    </source>
</evidence>